<sequence length="349" mass="40259">MHSYLEFDVQDKDEIITTFRVGDFASILPEHTPPEIRLVGHEWWLGQILDIRSSDLEEHPWIKVQWMYSGDDIKGIWPKFDPYFCQLYERASSTHQDYVSPSCFSDLVIVKQYDESSIAQELISDQDFFCRHHLNEKKLLLTLRRNDLPTAIKYDSNTCICTRPYDPLDTSSYMHFCPRPSCRKAYHESCLVSSNSYLPETSSYRKLLLLSSPHDDDKEYDPIPRPTKRRKTQDTASTSGKIVARDVDFDAAIKKLDDELVDIAVSPAVKGRKLNLGYINGNIEQVCKAREMVYEMLQDQREKDDWRGELDMGLARKGKAAMEKVKKARKKGLGKKKYMFCCPGCGSAI</sequence>
<dbReference type="PANTHER" id="PTHR46364">
    <property type="entry name" value="OS08G0421900 PROTEIN"/>
    <property type="match status" value="1"/>
</dbReference>
<dbReference type="Proteomes" id="UP000305067">
    <property type="component" value="Unassembled WGS sequence"/>
</dbReference>
<dbReference type="EMBL" id="ML178814">
    <property type="protein sequence ID" value="TFL07055.1"/>
    <property type="molecule type" value="Genomic_DNA"/>
</dbReference>
<gene>
    <name evidence="3" type="ORF">BDV98DRAFT_557182</name>
</gene>
<organism evidence="3 4">
    <name type="scientific">Pterulicium gracile</name>
    <dbReference type="NCBI Taxonomy" id="1884261"/>
    <lineage>
        <taxon>Eukaryota</taxon>
        <taxon>Fungi</taxon>
        <taxon>Dikarya</taxon>
        <taxon>Basidiomycota</taxon>
        <taxon>Agaricomycotina</taxon>
        <taxon>Agaricomycetes</taxon>
        <taxon>Agaricomycetidae</taxon>
        <taxon>Agaricales</taxon>
        <taxon>Pleurotineae</taxon>
        <taxon>Pterulaceae</taxon>
        <taxon>Pterulicium</taxon>
    </lineage>
</organism>
<reference evidence="3 4" key="1">
    <citation type="journal article" date="2019" name="Nat. Ecol. Evol.">
        <title>Megaphylogeny resolves global patterns of mushroom evolution.</title>
        <authorList>
            <person name="Varga T."/>
            <person name="Krizsan K."/>
            <person name="Foldi C."/>
            <person name="Dima B."/>
            <person name="Sanchez-Garcia M."/>
            <person name="Sanchez-Ramirez S."/>
            <person name="Szollosi G.J."/>
            <person name="Szarkandi J.G."/>
            <person name="Papp V."/>
            <person name="Albert L."/>
            <person name="Andreopoulos W."/>
            <person name="Angelini C."/>
            <person name="Antonin V."/>
            <person name="Barry K.W."/>
            <person name="Bougher N.L."/>
            <person name="Buchanan P."/>
            <person name="Buyck B."/>
            <person name="Bense V."/>
            <person name="Catcheside P."/>
            <person name="Chovatia M."/>
            <person name="Cooper J."/>
            <person name="Damon W."/>
            <person name="Desjardin D."/>
            <person name="Finy P."/>
            <person name="Geml J."/>
            <person name="Haridas S."/>
            <person name="Hughes K."/>
            <person name="Justo A."/>
            <person name="Karasinski D."/>
            <person name="Kautmanova I."/>
            <person name="Kiss B."/>
            <person name="Kocsube S."/>
            <person name="Kotiranta H."/>
            <person name="LaButti K.M."/>
            <person name="Lechner B.E."/>
            <person name="Liimatainen K."/>
            <person name="Lipzen A."/>
            <person name="Lukacs Z."/>
            <person name="Mihaltcheva S."/>
            <person name="Morgado L.N."/>
            <person name="Niskanen T."/>
            <person name="Noordeloos M.E."/>
            <person name="Ohm R.A."/>
            <person name="Ortiz-Santana B."/>
            <person name="Ovrebo C."/>
            <person name="Racz N."/>
            <person name="Riley R."/>
            <person name="Savchenko A."/>
            <person name="Shiryaev A."/>
            <person name="Soop K."/>
            <person name="Spirin V."/>
            <person name="Szebenyi C."/>
            <person name="Tomsovsky M."/>
            <person name="Tulloss R.E."/>
            <person name="Uehling J."/>
            <person name="Grigoriev I.V."/>
            <person name="Vagvolgyi C."/>
            <person name="Papp T."/>
            <person name="Martin F.M."/>
            <person name="Miettinen O."/>
            <person name="Hibbett D.S."/>
            <person name="Nagy L.G."/>
        </authorList>
    </citation>
    <scope>NUCLEOTIDE SEQUENCE [LARGE SCALE GENOMIC DNA]</scope>
    <source>
        <strain evidence="3 4">CBS 309.79</strain>
    </source>
</reference>
<name>A0A5C3QYH2_9AGAR</name>
<evidence type="ECO:0000256" key="1">
    <source>
        <dbReference type="SAM" id="MobiDB-lite"/>
    </source>
</evidence>
<dbReference type="AlphaFoldDB" id="A0A5C3QYH2"/>
<dbReference type="GO" id="GO:0003682">
    <property type="term" value="F:chromatin binding"/>
    <property type="evidence" value="ECO:0007669"/>
    <property type="project" value="InterPro"/>
</dbReference>
<feature type="domain" description="BAH" evidence="2">
    <location>
        <begin position="17"/>
        <end position="145"/>
    </location>
</feature>
<dbReference type="Gene3D" id="2.30.30.490">
    <property type="match status" value="1"/>
</dbReference>
<dbReference type="OrthoDB" id="10259622at2759"/>
<evidence type="ECO:0000259" key="2">
    <source>
        <dbReference type="PROSITE" id="PS51038"/>
    </source>
</evidence>
<protein>
    <recommendedName>
        <fullName evidence="2">BAH domain-containing protein</fullName>
    </recommendedName>
</protein>
<evidence type="ECO:0000313" key="3">
    <source>
        <dbReference type="EMBL" id="TFL07055.1"/>
    </source>
</evidence>
<proteinExistence type="predicted"/>
<dbReference type="InterPro" id="IPR043151">
    <property type="entry name" value="BAH_sf"/>
</dbReference>
<keyword evidence="4" id="KW-1185">Reference proteome</keyword>
<dbReference type="PROSITE" id="PS51038">
    <property type="entry name" value="BAH"/>
    <property type="match status" value="1"/>
</dbReference>
<accession>A0A5C3QYH2</accession>
<evidence type="ECO:0000313" key="4">
    <source>
        <dbReference type="Proteomes" id="UP000305067"/>
    </source>
</evidence>
<dbReference type="InterPro" id="IPR001025">
    <property type="entry name" value="BAH_dom"/>
</dbReference>
<feature type="region of interest" description="Disordered" evidence="1">
    <location>
        <begin position="215"/>
        <end position="239"/>
    </location>
</feature>